<comment type="caution">
    <text evidence="3">The sequence shown here is derived from an EMBL/GenBank/DDBJ whole genome shotgun (WGS) entry which is preliminary data.</text>
</comment>
<dbReference type="RefSeq" id="WP_163097451.1">
    <property type="nucleotide sequence ID" value="NZ_CP127523.1"/>
</dbReference>
<proteinExistence type="inferred from homology"/>
<name>A0A845UC75_9PROT</name>
<dbReference type="PANTHER" id="PTHR33755:SF6">
    <property type="entry name" value="PLASMID STABILIZATION SYSTEM PROTEIN"/>
    <property type="match status" value="1"/>
</dbReference>
<dbReference type="EMBL" id="WNJL01000023">
    <property type="protein sequence ID" value="NDU42210.1"/>
    <property type="molecule type" value="Genomic_DNA"/>
</dbReference>
<dbReference type="Gene3D" id="3.30.2310.20">
    <property type="entry name" value="RelE-like"/>
    <property type="match status" value="1"/>
</dbReference>
<dbReference type="InterPro" id="IPR035093">
    <property type="entry name" value="RelE/ParE_toxin_dom_sf"/>
</dbReference>
<dbReference type="Pfam" id="PF05016">
    <property type="entry name" value="ParE_toxin"/>
    <property type="match status" value="1"/>
</dbReference>
<dbReference type="InterPro" id="IPR051803">
    <property type="entry name" value="TA_system_RelE-like_toxin"/>
</dbReference>
<evidence type="ECO:0000256" key="2">
    <source>
        <dbReference type="ARBA" id="ARBA00022649"/>
    </source>
</evidence>
<dbReference type="InterPro" id="IPR007712">
    <property type="entry name" value="RelE/ParE_toxin"/>
</dbReference>
<organism evidence="3">
    <name type="scientific">Acidithiobacillus ferrianus</name>
    <dbReference type="NCBI Taxonomy" id="2678518"/>
    <lineage>
        <taxon>Bacteria</taxon>
        <taxon>Pseudomonadati</taxon>
        <taxon>Pseudomonadota</taxon>
        <taxon>Acidithiobacillia</taxon>
        <taxon>Acidithiobacillales</taxon>
        <taxon>Acidithiobacillaceae</taxon>
        <taxon>Acidithiobacillus</taxon>
    </lineage>
</organism>
<evidence type="ECO:0000313" key="3">
    <source>
        <dbReference type="EMBL" id="NDU42210.1"/>
    </source>
</evidence>
<comment type="similarity">
    <text evidence="1">Belongs to the RelE toxin family.</text>
</comment>
<protein>
    <submittedName>
        <fullName evidence="3">Type II toxin-antitoxin system RelE/ParE family toxin</fullName>
    </submittedName>
</protein>
<keyword evidence="2" id="KW-1277">Toxin-antitoxin system</keyword>
<reference evidence="3" key="1">
    <citation type="submission" date="2019-11" db="EMBL/GenBank/DDBJ databases">
        <title>Acidithiobacillus ferrianus sp. nov.: a facultatively anaerobic and extremely acidophilic chemolithoautotroph.</title>
        <authorList>
            <person name="Norris P.R."/>
            <person name="Falagan C."/>
            <person name="Moya-Beltran A."/>
            <person name="Castro M."/>
            <person name="Quatrini R."/>
            <person name="Johnson D.B."/>
        </authorList>
    </citation>
    <scope>NUCLEOTIDE SEQUENCE [LARGE SCALE GENOMIC DNA]</scope>
    <source>
        <strain evidence="3">MG</strain>
    </source>
</reference>
<sequence>MESKHSWPVIWTPRAHAEYLSAVRYIAAERPAIAIEQGNLVRQAAGGLADYPRVGRPGRRRGTRELVVPGTPLIVVYRIQEQEARQIQIIRFLHGAQ</sequence>
<accession>A0A845UC75</accession>
<evidence type="ECO:0000256" key="1">
    <source>
        <dbReference type="ARBA" id="ARBA00006226"/>
    </source>
</evidence>
<gene>
    <name evidence="3" type="ORF">GL267_05990</name>
</gene>
<dbReference type="AlphaFoldDB" id="A0A845UC75"/>
<dbReference type="PANTHER" id="PTHR33755">
    <property type="entry name" value="TOXIN PARE1-RELATED"/>
    <property type="match status" value="1"/>
</dbReference>